<feature type="region of interest" description="Disordered" evidence="1">
    <location>
        <begin position="221"/>
        <end position="291"/>
    </location>
</feature>
<reference evidence="2" key="3">
    <citation type="submission" date="2002-02" db="EMBL/GenBank/DDBJ databases">
        <authorList>
            <person name="Town C.D."/>
            <person name="Kaul S."/>
        </authorList>
    </citation>
    <scope>NUCLEOTIDE SEQUENCE</scope>
</reference>
<feature type="compositionally biased region" description="Basic and acidic residues" evidence="1">
    <location>
        <begin position="241"/>
        <end position="258"/>
    </location>
</feature>
<organism evidence="2">
    <name type="scientific">Arabidopsis thaliana</name>
    <name type="common">Mouse-ear cress</name>
    <dbReference type="NCBI Taxonomy" id="3702"/>
    <lineage>
        <taxon>Eukaryota</taxon>
        <taxon>Viridiplantae</taxon>
        <taxon>Streptophyta</taxon>
        <taxon>Embryophyta</taxon>
        <taxon>Tracheophyta</taxon>
        <taxon>Spermatophyta</taxon>
        <taxon>Magnoliopsida</taxon>
        <taxon>eudicotyledons</taxon>
        <taxon>Gunneridae</taxon>
        <taxon>Pentapetalae</taxon>
        <taxon>rosids</taxon>
        <taxon>malvids</taxon>
        <taxon>Brassicales</taxon>
        <taxon>Brassicaceae</taxon>
        <taxon>Camelineae</taxon>
        <taxon>Arabidopsis</taxon>
    </lineage>
</organism>
<dbReference type="EMBL" id="AC006413">
    <property type="protein sequence ID" value="AAD19760.1"/>
    <property type="molecule type" value="Genomic_DNA"/>
</dbReference>
<protein>
    <submittedName>
        <fullName evidence="2">Uncharacterized protein At2g06140</fullName>
    </submittedName>
</protein>
<reference key="1">
    <citation type="journal article" date="1999" name="Nature">
        <title>Sequence and analysis of chromosome 2 of the plant Arabidopsis thaliana.</title>
        <authorList>
            <person name="Lin X."/>
            <person name="Kaul S."/>
            <person name="Rounsley S."/>
            <person name="Shea T.P."/>
            <person name="Benito M.I."/>
            <person name="Town C.D."/>
            <person name="Fujii C.Y."/>
            <person name="Mason T."/>
            <person name="Bowman C.L."/>
            <person name="Barnstead M."/>
            <person name="Feldblyum T.V."/>
            <person name="Buell C.R."/>
            <person name="Ketchum K.A."/>
            <person name="Lee J."/>
            <person name="Ronning C.M."/>
            <person name="Koo H.L."/>
            <person name="Moffat K.S."/>
            <person name="Cronin L.A."/>
            <person name="Shen M."/>
            <person name="Pai G."/>
            <person name="Van Aken S."/>
            <person name="Umayam L."/>
            <person name="Tallon L.J."/>
            <person name="Gill J.E."/>
            <person name="Adams M.D."/>
            <person name="Carrera A.J."/>
            <person name="Creasy T.H."/>
            <person name="Goodman H.M."/>
            <person name="Somerville C.R."/>
            <person name="Copenhaver G.P."/>
            <person name="Preuss D."/>
            <person name="Nierman W.C."/>
            <person name="White O."/>
            <person name="Eisen J.A."/>
            <person name="Salzberg S.L."/>
            <person name="Fraser C.M."/>
            <person name="Venter J.C."/>
        </authorList>
    </citation>
    <scope>NUCLEOTIDE SEQUENCE [LARGE SCALE GENOMIC DNA]</scope>
    <source>
        <strain>cv. Columbia</strain>
    </source>
</reference>
<evidence type="ECO:0000256" key="1">
    <source>
        <dbReference type="SAM" id="MobiDB-lite"/>
    </source>
</evidence>
<feature type="compositionally biased region" description="Acidic residues" evidence="1">
    <location>
        <begin position="266"/>
        <end position="277"/>
    </location>
</feature>
<evidence type="ECO:0000313" key="2">
    <source>
        <dbReference type="EMBL" id="AAD19760.1"/>
    </source>
</evidence>
<dbReference type="PIR" id="C84475">
    <property type="entry name" value="C84475"/>
</dbReference>
<dbReference type="AlphaFoldDB" id="Q9ZQ06"/>
<feature type="region of interest" description="Disordered" evidence="1">
    <location>
        <begin position="609"/>
        <end position="633"/>
    </location>
</feature>
<name>Q9ZQ06_ARATH</name>
<proteinExistence type="predicted"/>
<accession>Q9ZQ06</accession>
<feature type="compositionally biased region" description="Acidic residues" evidence="1">
    <location>
        <begin position="223"/>
        <end position="240"/>
    </location>
</feature>
<sequence length="633" mass="73042">MGGPHSSHPYEVARHEDFGYDQGYLQEVISVDVHPNNYTYQTNESYQAAELEDKIIGLIRNFVDDHQEDMRKINSRMTEMRAEFGEKFDNLTIRLENMGEALVEINNTLLNHQEDIQDQNTRMVNVGLTVDTVESLLDWKIEELEKKLTNSNESLDWRSNQSYQEEDGFPKAQALYEEETKKEIRFLVEKGKDLVSYSEKGNPDPIKSLRVSIPLVSLQDKVDQEEGLEKEETASFDEDSMAEHNPREEGSETEREEGYLVSQENQIEELSEEDDELTNISSEEREDEELKDVHSCMTIRLPSGGISANPSFGQLMSIEEAKPRRSLDPIQAGKDLDATRRGQPSRFRTSYPRGAERSYSAQHHLPPVLPLLPTQDHSHMPWKYKTQEERLEILMSQFVDQQALDARTLNSRIDDIKVTLFSKVDALFVNFKKSEGSRMKEAMANEERFKRIEEEQERHLKSAQDNAINTRALLRQISNSDKSYDAKIEAFSDEDANLVSRLDFSSISQDDLRRIQSRMEGVDESIWRLQTRINQLEDNDAKEDVALEDLIRRQGEVEENQVKNVDDQSKIRASLTKVTIESSRKNVESLDRILDLDKKVDNLTTRIEGHEPMESEEEDSSPHVLCDVVTTYR</sequence>
<reference evidence="2" key="2">
    <citation type="submission" date="2000-03" db="EMBL/GenBank/DDBJ databases">
        <authorList>
            <person name="Lin X."/>
            <person name="Kaul S."/>
            <person name="Shea T.P."/>
            <person name="Fujii C.Y."/>
            <person name="Shen M."/>
            <person name="VanAken S.E."/>
            <person name="Barnstead M.E."/>
            <person name="Mason T.M."/>
            <person name="Bowman C.L."/>
            <person name="Ronning C.M."/>
            <person name="Benito M.-I."/>
            <person name="Carrera A.J."/>
            <person name="Creasy T.H."/>
            <person name="Buell C.R."/>
            <person name="Town C.D."/>
            <person name="Nierman W.C."/>
            <person name="Fraser C.M."/>
            <person name="Venter J.C."/>
        </authorList>
    </citation>
    <scope>NUCLEOTIDE SEQUENCE</scope>
</reference>
<feature type="region of interest" description="Disordered" evidence="1">
    <location>
        <begin position="320"/>
        <end position="360"/>
    </location>
</feature>